<keyword evidence="2" id="KW-1185">Reference proteome</keyword>
<dbReference type="AlphaFoldDB" id="A0A383VQW5"/>
<accession>A0A383VQW5</accession>
<evidence type="ECO:0000313" key="1">
    <source>
        <dbReference type="EMBL" id="SZX67907.1"/>
    </source>
</evidence>
<organism evidence="1 2">
    <name type="scientific">Tetradesmus obliquus</name>
    <name type="common">Green alga</name>
    <name type="synonym">Acutodesmus obliquus</name>
    <dbReference type="NCBI Taxonomy" id="3088"/>
    <lineage>
        <taxon>Eukaryota</taxon>
        <taxon>Viridiplantae</taxon>
        <taxon>Chlorophyta</taxon>
        <taxon>core chlorophytes</taxon>
        <taxon>Chlorophyceae</taxon>
        <taxon>CS clade</taxon>
        <taxon>Sphaeropleales</taxon>
        <taxon>Scenedesmaceae</taxon>
        <taxon>Tetradesmus</taxon>
    </lineage>
</organism>
<sequence length="216" mass="22422">MAPAPKQKRVPCVTRTRAGPNSFCFIMGWEATCTGYSMATYATFKACTEDKEMNKAMGPVVKCASIPVANRGLDGAWPLAHKLCLDAEPTQAQWDAGKAAWAKQDADEKAAAAKKAADEAKKAAAAAAAGAAAAAKGTWAVAQGKDILGADVPCNGNNDCLDCGTPQELKVRCGQLMSAGCAGFTYDSYTKCGYLKKAGGKQVAKAGTDAHTFTKK</sequence>
<protein>
    <submittedName>
        <fullName evidence="1">Uncharacterized protein</fullName>
    </submittedName>
</protein>
<proteinExistence type="predicted"/>
<reference evidence="1 2" key="1">
    <citation type="submission" date="2016-10" db="EMBL/GenBank/DDBJ databases">
        <authorList>
            <person name="Cai Z."/>
        </authorList>
    </citation>
    <scope>NUCLEOTIDE SEQUENCE [LARGE SCALE GENOMIC DNA]</scope>
</reference>
<gene>
    <name evidence="1" type="ORF">BQ4739_LOCUS8246</name>
</gene>
<dbReference type="Proteomes" id="UP000256970">
    <property type="component" value="Unassembled WGS sequence"/>
</dbReference>
<name>A0A383VQW5_TETOB</name>
<dbReference type="EMBL" id="FNXT01000821">
    <property type="protein sequence ID" value="SZX67907.1"/>
    <property type="molecule type" value="Genomic_DNA"/>
</dbReference>
<evidence type="ECO:0000313" key="2">
    <source>
        <dbReference type="Proteomes" id="UP000256970"/>
    </source>
</evidence>